<accession>A0A0B2AAV7</accession>
<dbReference type="InterPro" id="IPR038765">
    <property type="entry name" value="Papain-like_cys_pep_sf"/>
</dbReference>
<evidence type="ECO:0000259" key="1">
    <source>
        <dbReference type="SMART" id="SM00460"/>
    </source>
</evidence>
<organism evidence="2 3">
    <name type="scientific">Microbacterium mangrovi</name>
    <dbReference type="NCBI Taxonomy" id="1348253"/>
    <lineage>
        <taxon>Bacteria</taxon>
        <taxon>Bacillati</taxon>
        <taxon>Actinomycetota</taxon>
        <taxon>Actinomycetes</taxon>
        <taxon>Micrococcales</taxon>
        <taxon>Microbacteriaceae</taxon>
        <taxon>Microbacterium</taxon>
    </lineage>
</organism>
<proteinExistence type="predicted"/>
<gene>
    <name evidence="2" type="ORF">LK09_07230</name>
</gene>
<dbReference type="SMART" id="SM00460">
    <property type="entry name" value="TGc"/>
    <property type="match status" value="1"/>
</dbReference>
<dbReference type="PANTHER" id="PTHR33490:SF12">
    <property type="entry name" value="BLL5557 PROTEIN"/>
    <property type="match status" value="1"/>
</dbReference>
<dbReference type="OrthoDB" id="5438043at2"/>
<reference evidence="2 3" key="1">
    <citation type="submission" date="2014-11" db="EMBL/GenBank/DDBJ databases">
        <title>Genome sequence of Microbacterium mangrovi MUSC 115(T).</title>
        <authorList>
            <person name="Lee L.-H."/>
        </authorList>
    </citation>
    <scope>NUCLEOTIDE SEQUENCE [LARGE SCALE GENOMIC DNA]</scope>
    <source>
        <strain evidence="2 3">MUSC 115</strain>
    </source>
</reference>
<sequence length="265" mass="28751">MTRIATADIDLQTAASVDLIFQIAVRSDTALRNETLTFTQNGQVRHPTVLTAPDGTRFHRLRSEEGLLQVRYAADIEPSPSAAAVDELELIDYVRPSRYSESDALFAQARRQFRGLGEADLVQAVSDYVHDSLTYTWGSSTGTDSAVTVLAKGQGVCRDFAHAVIALLRAMDVPARYAACYAPGLSPMDFHAVAEAYLDGAWHVVDATHLSNRHGLVRIATGADASDCAWLSYHGGAVSLQYLWVNASSDIELPFDDHSGLVQIA</sequence>
<comment type="caution">
    <text evidence="2">The sequence shown here is derived from an EMBL/GenBank/DDBJ whole genome shotgun (WGS) entry which is preliminary data.</text>
</comment>
<keyword evidence="3" id="KW-1185">Reference proteome</keyword>
<dbReference type="Gene3D" id="3.10.620.30">
    <property type="match status" value="1"/>
</dbReference>
<dbReference type="PANTHER" id="PTHR33490">
    <property type="entry name" value="BLR5614 PROTEIN-RELATED"/>
    <property type="match status" value="1"/>
</dbReference>
<protein>
    <submittedName>
        <fullName evidence="2">Transglutaminase</fullName>
    </submittedName>
</protein>
<dbReference type="AlphaFoldDB" id="A0A0B2AAV7"/>
<evidence type="ECO:0000313" key="3">
    <source>
        <dbReference type="Proteomes" id="UP000031030"/>
    </source>
</evidence>
<dbReference type="RefSeq" id="WP_039397498.1">
    <property type="nucleotide sequence ID" value="NZ_JTDK01000006.1"/>
</dbReference>
<name>A0A0B2AAV7_9MICO</name>
<dbReference type="EMBL" id="JTDK01000006">
    <property type="protein sequence ID" value="KHK98712.1"/>
    <property type="molecule type" value="Genomic_DNA"/>
</dbReference>
<dbReference type="SUPFAM" id="SSF54001">
    <property type="entry name" value="Cysteine proteinases"/>
    <property type="match status" value="1"/>
</dbReference>
<dbReference type="Pfam" id="PF01841">
    <property type="entry name" value="Transglut_core"/>
    <property type="match status" value="1"/>
</dbReference>
<dbReference type="Gene3D" id="2.60.40.2250">
    <property type="match status" value="1"/>
</dbReference>
<dbReference type="InterPro" id="IPR002931">
    <property type="entry name" value="Transglutaminase-like"/>
</dbReference>
<dbReference type="STRING" id="1348253.LK09_07230"/>
<evidence type="ECO:0000313" key="2">
    <source>
        <dbReference type="EMBL" id="KHK98712.1"/>
    </source>
</evidence>
<dbReference type="Proteomes" id="UP000031030">
    <property type="component" value="Unassembled WGS sequence"/>
</dbReference>
<feature type="domain" description="Transglutaminase-like" evidence="1">
    <location>
        <begin position="149"/>
        <end position="209"/>
    </location>
</feature>